<keyword evidence="1" id="KW-0732">Signal</keyword>
<organism evidence="2 3">
    <name type="scientific">Deinococcus gobiensis (strain DSM 21396 / JCM 16679 / CGMCC 1.7299 / I-0)</name>
    <dbReference type="NCBI Taxonomy" id="745776"/>
    <lineage>
        <taxon>Bacteria</taxon>
        <taxon>Thermotogati</taxon>
        <taxon>Deinococcota</taxon>
        <taxon>Deinococci</taxon>
        <taxon>Deinococcales</taxon>
        <taxon>Deinococcaceae</taxon>
        <taxon>Deinococcus</taxon>
    </lineage>
</organism>
<keyword evidence="3" id="KW-1185">Reference proteome</keyword>
<dbReference type="Proteomes" id="UP000007575">
    <property type="component" value="Plasmid P4"/>
</dbReference>
<feature type="signal peptide" evidence="1">
    <location>
        <begin position="1"/>
        <end position="20"/>
    </location>
</feature>
<dbReference type="AlphaFoldDB" id="H8H3M4"/>
<protein>
    <submittedName>
        <fullName evidence="2">Uncharacterized protein</fullName>
    </submittedName>
</protein>
<geneLocation type="plasmid" evidence="2 3">
    <name>P4</name>
</geneLocation>
<sequence>MFRYVLLLTLLLQFSSMAHAEHNGGTPGPTAAVTPASGGLVLLLK</sequence>
<dbReference type="HOGENOM" id="CLU_3198865_0_0_0"/>
<dbReference type="KEGG" id="dgo:DGo_PD0047"/>
<proteinExistence type="predicted"/>
<gene>
    <name evidence="2" type="ordered locus">DGo_PD0047</name>
</gene>
<keyword evidence="2" id="KW-0614">Plasmid</keyword>
<accession>H8H3M4</accession>
<evidence type="ECO:0000313" key="3">
    <source>
        <dbReference type="Proteomes" id="UP000007575"/>
    </source>
</evidence>
<feature type="chain" id="PRO_5003612198" evidence="1">
    <location>
        <begin position="21"/>
        <end position="45"/>
    </location>
</feature>
<reference evidence="2 3" key="1">
    <citation type="journal article" date="2012" name="PLoS ONE">
        <title>Genome sequence and transcriptome analysis of the radioresistant bacterium Deinococcus gobiensis: insights into the extreme environmental adaptations.</title>
        <authorList>
            <person name="Yuan M."/>
            <person name="Chen M."/>
            <person name="Zhang W."/>
            <person name="Lu W."/>
            <person name="Wang J."/>
            <person name="Yang M."/>
            <person name="Zhao P."/>
            <person name="Tang R."/>
            <person name="Li X."/>
            <person name="Hao Y."/>
            <person name="Zhou Z."/>
            <person name="Zhan Y."/>
            <person name="Yu H."/>
            <person name="Teng C."/>
            <person name="Yan Y."/>
            <person name="Ping S."/>
            <person name="Wang Y."/>
            <person name="Lin M."/>
        </authorList>
    </citation>
    <scope>NUCLEOTIDE SEQUENCE [LARGE SCALE GENOMIC DNA]</scope>
    <source>
        <strain evidence="3">DSM 21396 / JCM 16679 / CGMCC 1.7299 / I-0</strain>
        <plasmid evidence="2">P4</plasmid>
    </source>
</reference>
<dbReference type="EMBL" id="CP002195">
    <property type="protein sequence ID" value="AFD28121.1"/>
    <property type="molecule type" value="Genomic_DNA"/>
</dbReference>
<evidence type="ECO:0000256" key="1">
    <source>
        <dbReference type="SAM" id="SignalP"/>
    </source>
</evidence>
<evidence type="ECO:0000313" key="2">
    <source>
        <dbReference type="EMBL" id="AFD28121.1"/>
    </source>
</evidence>
<name>H8H3M4_DEIGI</name>